<evidence type="ECO:0000313" key="3">
    <source>
        <dbReference type="EMBL" id="MBT1174671.1"/>
    </source>
</evidence>
<comment type="caution">
    <text evidence="3">The sequence shown here is derived from an EMBL/GenBank/DDBJ whole genome shotgun (WGS) entry which is preliminary data.</text>
</comment>
<organism evidence="3 4">
    <name type="scientific">Bifidobacterium colobi</name>
    <dbReference type="NCBI Taxonomy" id="2809026"/>
    <lineage>
        <taxon>Bacteria</taxon>
        <taxon>Bacillati</taxon>
        <taxon>Actinomycetota</taxon>
        <taxon>Actinomycetes</taxon>
        <taxon>Bifidobacteriales</taxon>
        <taxon>Bifidobacteriaceae</taxon>
        <taxon>Bifidobacterium</taxon>
    </lineage>
</organism>
<dbReference type="Pfam" id="PF03793">
    <property type="entry name" value="PASTA"/>
    <property type="match status" value="1"/>
</dbReference>
<feature type="signal peptide" evidence="1">
    <location>
        <begin position="1"/>
        <end position="21"/>
    </location>
</feature>
<name>A0ABS5UV98_9BIFI</name>
<evidence type="ECO:0000259" key="2">
    <source>
        <dbReference type="PROSITE" id="PS51178"/>
    </source>
</evidence>
<dbReference type="PROSITE" id="PS51257">
    <property type="entry name" value="PROKAR_LIPOPROTEIN"/>
    <property type="match status" value="1"/>
</dbReference>
<feature type="chain" id="PRO_5046032376" evidence="1">
    <location>
        <begin position="22"/>
        <end position="274"/>
    </location>
</feature>
<dbReference type="Proteomes" id="UP000711736">
    <property type="component" value="Unassembled WGS sequence"/>
</dbReference>
<keyword evidence="1" id="KW-0732">Signal</keyword>
<evidence type="ECO:0000256" key="1">
    <source>
        <dbReference type="SAM" id="SignalP"/>
    </source>
</evidence>
<sequence>MKKAIALLLSALMLVGLSACGEKTVPDVTGKTLAEAKSMLNNEGFYSIDAKDPDGGIALKGTVKAQEPKAGEESSTSDEVTLTVESEAYKASEKSSDIKQLAKDLKGKPAKDAIEQLKKENLLGDIYFKHGAGTDNDEQRIIDDSAAGIEWIVTDTTPHTILSQTIDLTVDTQSNIDAESAKQVQADNLAKKLTTSAALAACRAYGKQQYPYGFKTHDIAGVLQDFTPSDDNTWFYKATVDVTNEYGATAKGMNYECYVTGTTDNPQVSEFNVY</sequence>
<keyword evidence="4" id="KW-1185">Reference proteome</keyword>
<dbReference type="CDD" id="cd06577">
    <property type="entry name" value="PASTA_pknB"/>
    <property type="match status" value="1"/>
</dbReference>
<dbReference type="Gene3D" id="3.30.10.20">
    <property type="match status" value="1"/>
</dbReference>
<proteinExistence type="predicted"/>
<protein>
    <submittedName>
        <fullName evidence="3">PASTA domain-containing protein</fullName>
    </submittedName>
</protein>
<gene>
    <name evidence="3" type="ORF">JS530_03995</name>
</gene>
<dbReference type="RefSeq" id="WP_214375894.1">
    <property type="nucleotide sequence ID" value="NZ_JAFEJU010000002.1"/>
</dbReference>
<evidence type="ECO:0000313" key="4">
    <source>
        <dbReference type="Proteomes" id="UP000711736"/>
    </source>
</evidence>
<reference evidence="3 4" key="1">
    <citation type="journal article" date="2021" name="Environ. Microbiol.">
        <title>Genetic insights into the dark matter of the mammalian gut microbiota through targeted genome reconstruction.</title>
        <authorList>
            <person name="Lugli G.A."/>
            <person name="Alessandri G."/>
            <person name="Milani C."/>
            <person name="Viappiani A."/>
            <person name="Fontana F."/>
            <person name="Tarracchini C."/>
            <person name="Mancabelli L."/>
            <person name="Argentini C."/>
            <person name="Ruiz L."/>
            <person name="Margolles A."/>
            <person name="van Sinderen D."/>
            <person name="Turroni F."/>
            <person name="Ventura M."/>
        </authorList>
    </citation>
    <scope>NUCLEOTIDE SEQUENCE [LARGE SCALE GENOMIC DNA]</scope>
    <source>
        <strain evidence="3 4">LC6</strain>
    </source>
</reference>
<dbReference type="InterPro" id="IPR005543">
    <property type="entry name" value="PASTA_dom"/>
</dbReference>
<accession>A0ABS5UV98</accession>
<feature type="domain" description="PASTA" evidence="2">
    <location>
        <begin position="21"/>
        <end position="86"/>
    </location>
</feature>
<dbReference type="PROSITE" id="PS51178">
    <property type="entry name" value="PASTA"/>
    <property type="match status" value="1"/>
</dbReference>
<dbReference type="SMART" id="SM00740">
    <property type="entry name" value="PASTA"/>
    <property type="match status" value="1"/>
</dbReference>
<dbReference type="EMBL" id="JAFEJU010000002">
    <property type="protein sequence ID" value="MBT1174671.1"/>
    <property type="molecule type" value="Genomic_DNA"/>
</dbReference>